<dbReference type="InterPro" id="IPR038718">
    <property type="entry name" value="SNF2-like_sf"/>
</dbReference>
<dbReference type="PANTHER" id="PTHR10799">
    <property type="entry name" value="SNF2/RAD54 HELICASE FAMILY"/>
    <property type="match status" value="1"/>
</dbReference>
<dbReference type="SMART" id="SM00487">
    <property type="entry name" value="DEXDc"/>
    <property type="match status" value="1"/>
</dbReference>
<dbReference type="AlphaFoldDB" id="A0AAU8ICP9"/>
<evidence type="ECO:0000259" key="2">
    <source>
        <dbReference type="PROSITE" id="PS51192"/>
    </source>
</evidence>
<dbReference type="EMBL" id="CP159510">
    <property type="protein sequence ID" value="XCJ15752.1"/>
    <property type="molecule type" value="Genomic_DNA"/>
</dbReference>
<keyword evidence="1 4" id="KW-0378">Hydrolase</keyword>
<dbReference type="SUPFAM" id="SSF52540">
    <property type="entry name" value="P-loop containing nucleoside triphosphate hydrolases"/>
    <property type="match status" value="2"/>
</dbReference>
<dbReference type="InterPro" id="IPR000330">
    <property type="entry name" value="SNF2_N"/>
</dbReference>
<keyword evidence="4" id="KW-0347">Helicase</keyword>
<dbReference type="PROSITE" id="PS51194">
    <property type="entry name" value="HELICASE_CTER"/>
    <property type="match status" value="1"/>
</dbReference>
<dbReference type="InterPro" id="IPR027417">
    <property type="entry name" value="P-loop_NTPase"/>
</dbReference>
<gene>
    <name evidence="4" type="ORF">ABNN70_08400</name>
</gene>
<dbReference type="Pfam" id="PF00271">
    <property type="entry name" value="Helicase_C"/>
    <property type="match status" value="1"/>
</dbReference>
<dbReference type="InterPro" id="IPR022138">
    <property type="entry name" value="DUF3670"/>
</dbReference>
<evidence type="ECO:0000259" key="3">
    <source>
        <dbReference type="PROSITE" id="PS51194"/>
    </source>
</evidence>
<dbReference type="Gene3D" id="3.40.50.300">
    <property type="entry name" value="P-loop containing nucleotide triphosphate hydrolases"/>
    <property type="match status" value="1"/>
</dbReference>
<dbReference type="RefSeq" id="WP_353947535.1">
    <property type="nucleotide sequence ID" value="NZ_CP159510.1"/>
</dbReference>
<dbReference type="CDD" id="cd18793">
    <property type="entry name" value="SF2_C_SNF"/>
    <property type="match status" value="1"/>
</dbReference>
<dbReference type="FunFam" id="3.40.50.300:FF:000533">
    <property type="entry name" value="Helicase, Snf2 family"/>
    <property type="match status" value="1"/>
</dbReference>
<dbReference type="SMART" id="SM00490">
    <property type="entry name" value="HELICc"/>
    <property type="match status" value="1"/>
</dbReference>
<feature type="domain" description="Helicase ATP-binding" evidence="2">
    <location>
        <begin position="546"/>
        <end position="712"/>
    </location>
</feature>
<dbReference type="GO" id="GO:0016787">
    <property type="term" value="F:hydrolase activity"/>
    <property type="evidence" value="ECO:0007669"/>
    <property type="project" value="UniProtKB-KW"/>
</dbReference>
<dbReference type="PROSITE" id="PS51192">
    <property type="entry name" value="HELICASE_ATP_BIND_1"/>
    <property type="match status" value="1"/>
</dbReference>
<proteinExistence type="predicted"/>
<dbReference type="InterPro" id="IPR049730">
    <property type="entry name" value="SNF2/RAD54-like_C"/>
</dbReference>
<keyword evidence="4" id="KW-0067">ATP-binding</keyword>
<dbReference type="GO" id="GO:0005524">
    <property type="term" value="F:ATP binding"/>
    <property type="evidence" value="ECO:0007669"/>
    <property type="project" value="InterPro"/>
</dbReference>
<accession>A0AAU8ICP9</accession>
<feature type="domain" description="Helicase C-terminal" evidence="3">
    <location>
        <begin position="837"/>
        <end position="1003"/>
    </location>
</feature>
<dbReference type="InterPro" id="IPR014001">
    <property type="entry name" value="Helicase_ATP-bd"/>
</dbReference>
<sequence length="1010" mass="115699">MKCYLQLTFIPQIEKEQNFFLWLTDENGHPLPFPGTGEAEEAGPEWLKAGSPYHLVPAQASFISTDRTYPVSGALSTMENVYRMIRHLCPAERVSDIAPGQTMQWFGHIAEAVSLIIDQGQFYPYMYHLEDADRTRSYFCTWLPVPGPLLQSGLFSDWLSRLPHLSFEIADLQDERVQQWLYLIVIYWMNALIRHHTAASEMKGPDHLTGRLERSFPFNFSEKPWITTADPDQIEKLNLLELEVAEWVEPAAGKESRKWIAALINFKKKQNKENFLPDRLTVSLEPDHPEDPFSANTLWAYDVHVFGTQDGERLEKPLEAFRNTIALAGKKWLDKQLKQLSDAVPEKVMQLFEGSGRGYLSSPDISELYQQKGTLETYAVRLLFPADLKISDSPDTVSVDLSIHSAPGQDGSLFSLASLISYDWRISIGDLQLSAETFRQLVKANQSFIRHGNKWIHLPRLKMEKAFQEISDAMELFENRPDVAAALRLEAVTRRKRNRLTHIRMTADLENYLKNILKKPSRTVPVPSGFTGELRPYQKKGYTWLVNLRRRHVGGCLADDMGLGKTVQAIAYLDYCRQLPSKEAPDTPSLIICPTSLVANWKHEFNTFSPGLDIYIHHGSARLHGDRLMQRIRQADVVVTSYTIYTKEASWFEQIVWRSAILDEAQAIKNPHAQKTRALRTIRCAHRLALTGTPIENRLEELWSIMDFLNPGYLGTLERFRRQFIRPVEKKNSRTRAADLTRIIQPFILRREKTDKRIIRDLPDKFETKKTCYLSKDQASLYQSIVNRLEQKVRSAGGIQRKGLILSALTRLKQVCDDPALIMSGEGGKKASGKLALFYDLLDPLFSRGKKVLVFTQYVGMGEKLLHETKKRYPDADISFLHGSLSARKREQFIRKFQEDTQGPACFILSLKAGGVGINLTAASYVIHYDRWWNPAVEEQATDRAYRIGQKHNVQVYKLICSGTLEERIDQLIEQKKTLQQQILNKGEGWVTELSDSEIFDLIRLREGVM</sequence>
<keyword evidence="4" id="KW-0547">Nucleotide-binding</keyword>
<evidence type="ECO:0000256" key="1">
    <source>
        <dbReference type="ARBA" id="ARBA00022801"/>
    </source>
</evidence>
<dbReference type="InterPro" id="IPR001650">
    <property type="entry name" value="Helicase_C-like"/>
</dbReference>
<dbReference type="CDD" id="cd18012">
    <property type="entry name" value="DEXQc_arch_SWI2_SNF2"/>
    <property type="match status" value="1"/>
</dbReference>
<evidence type="ECO:0000313" key="4">
    <source>
        <dbReference type="EMBL" id="XCJ15752.1"/>
    </source>
</evidence>
<dbReference type="GO" id="GO:0004386">
    <property type="term" value="F:helicase activity"/>
    <property type="evidence" value="ECO:0007669"/>
    <property type="project" value="UniProtKB-KW"/>
</dbReference>
<reference evidence="4" key="1">
    <citation type="submission" date="2024-06" db="EMBL/GenBank/DDBJ databases">
        <authorList>
            <person name="Fan A."/>
            <person name="Zhang F.Y."/>
            <person name="Zhang L."/>
        </authorList>
    </citation>
    <scope>NUCLEOTIDE SEQUENCE</scope>
    <source>
        <strain evidence="4">Y61</strain>
    </source>
</reference>
<name>A0AAU8ICP9_9BACL</name>
<dbReference type="Pfam" id="PF00176">
    <property type="entry name" value="SNF2-rel_dom"/>
    <property type="match status" value="1"/>
</dbReference>
<organism evidence="4">
    <name type="scientific">Sporolactobacillus sp. Y61</name>
    <dbReference type="NCBI Taxonomy" id="3160863"/>
    <lineage>
        <taxon>Bacteria</taxon>
        <taxon>Bacillati</taxon>
        <taxon>Bacillota</taxon>
        <taxon>Bacilli</taxon>
        <taxon>Bacillales</taxon>
        <taxon>Sporolactobacillaceae</taxon>
        <taxon>Sporolactobacillus</taxon>
    </lineage>
</organism>
<dbReference type="EC" id="3.6.4.-" evidence="4"/>
<protein>
    <submittedName>
        <fullName evidence="4">DEAD/DEAH box helicase</fullName>
        <ecNumber evidence="4">3.6.4.-</ecNumber>
    </submittedName>
</protein>
<dbReference type="Gene3D" id="3.40.50.10810">
    <property type="entry name" value="Tandem AAA-ATPase domain"/>
    <property type="match status" value="1"/>
</dbReference>
<dbReference type="Pfam" id="PF12419">
    <property type="entry name" value="DUF3670"/>
    <property type="match status" value="1"/>
</dbReference>